<proteinExistence type="predicted"/>
<dbReference type="Proteomes" id="UP000647133">
    <property type="component" value="Unassembled WGS sequence"/>
</dbReference>
<gene>
    <name evidence="1" type="ORF">IFO69_16310</name>
</gene>
<reference evidence="1 2" key="1">
    <citation type="submission" date="2020-09" db="EMBL/GenBank/DDBJ databases">
        <title>Echinicola sp. CAU 1574 isolated from sand of Sido Beach.</title>
        <authorList>
            <person name="Kim W."/>
        </authorList>
    </citation>
    <scope>NUCLEOTIDE SEQUENCE [LARGE SCALE GENOMIC DNA]</scope>
    <source>
        <strain evidence="1 2">CAU 1574</strain>
    </source>
</reference>
<dbReference type="EMBL" id="JACYTQ010000006">
    <property type="protein sequence ID" value="MBD8490316.1"/>
    <property type="molecule type" value="Genomic_DNA"/>
</dbReference>
<keyword evidence="2" id="KW-1185">Reference proteome</keyword>
<accession>A0ABR9ANE0</accession>
<comment type="caution">
    <text evidence="1">The sequence shown here is derived from an EMBL/GenBank/DDBJ whole genome shotgun (WGS) entry which is preliminary data.</text>
</comment>
<organism evidence="1 2">
    <name type="scientific">Echinicola arenosa</name>
    <dbReference type="NCBI Taxonomy" id="2774144"/>
    <lineage>
        <taxon>Bacteria</taxon>
        <taxon>Pseudomonadati</taxon>
        <taxon>Bacteroidota</taxon>
        <taxon>Cytophagia</taxon>
        <taxon>Cytophagales</taxon>
        <taxon>Cyclobacteriaceae</taxon>
        <taxon>Echinicola</taxon>
    </lineage>
</organism>
<name>A0ABR9ANE0_9BACT</name>
<protein>
    <submittedName>
        <fullName evidence="1">Uncharacterized protein</fullName>
    </submittedName>
</protein>
<evidence type="ECO:0000313" key="1">
    <source>
        <dbReference type="EMBL" id="MBD8490316.1"/>
    </source>
</evidence>
<sequence length="206" mass="23808">MKNFLMPKIQLTVIMIGIIALSTSCDHFDPPIPERLEIDEPLPEVEEESKCFTSQSAWAIGFQYSGTDDNARFIEVPIYQEDHEEKEQIKWVYLESVTTEEYIGAVKFKELDVKEMPEGAEFGEYVKMLVRIDDEKWYFGSDVENVKVQGFEVMPTPEELDPGKFTTHIGVAEVATGVDWEYYEVILKRFPYYSIYIGAKLEVDCD</sequence>
<evidence type="ECO:0000313" key="2">
    <source>
        <dbReference type="Proteomes" id="UP000647133"/>
    </source>
</evidence>
<dbReference type="RefSeq" id="WP_192011191.1">
    <property type="nucleotide sequence ID" value="NZ_JACYTQ010000006.1"/>
</dbReference>
<dbReference type="PROSITE" id="PS51257">
    <property type="entry name" value="PROKAR_LIPOPROTEIN"/>
    <property type="match status" value="1"/>
</dbReference>